<dbReference type="PANTHER" id="PTHR45528:SF1">
    <property type="entry name" value="SENSOR HISTIDINE KINASE CPXA"/>
    <property type="match status" value="1"/>
</dbReference>
<dbReference type="Gene3D" id="1.10.287.130">
    <property type="match status" value="1"/>
</dbReference>
<evidence type="ECO:0000256" key="9">
    <source>
        <dbReference type="ARBA" id="ARBA00022777"/>
    </source>
</evidence>
<dbReference type="STRING" id="1121476.SAMN02745751_01708"/>
<evidence type="ECO:0000256" key="15">
    <source>
        <dbReference type="SAM" id="Phobius"/>
    </source>
</evidence>
<keyword evidence="9 18" id="KW-0418">Kinase</keyword>
<sequence length="456" mass="52190">MKSISSKVLYYFICFALVIFLFIGLGLKFVLPQFYLDRQMDKIAEATTYIKTNYGNITDEEAELRLEGLREDIGGNLYILDETGELKGYGYGKNRSINQKKSQFVRSDDITEYQYINDIGIEIYAFGVQLDNDYLAYEVSIQSLDKAVDTMFEFSMYLLVIALVLSVLIALLLAGSITRPIKKLNKLALEMRGKGIDSKIVATGNDEINQLNQSINSLYEELLSNIYKLESELKKERNSELLKKKFLAQATHELKTPISVIQGYSELVYDGMYKDLDERDHYVKSIYDETKSMSHIINDILDYSKMETGNFTMKFTLVELKGYLDVIFNRFKDIVEKGNIEFKYDINFGEFSKSIDEIRIEQVIKNLLSNAIEHSDGRISVMADKAGDKLRLEVFNSGDKIADEDIPYIFDSFYKKKGKKKGTGLGLAIVKEIVTLHKGDYRVENREDGVSFIVVI</sequence>
<protein>
    <recommendedName>
        <fullName evidence="3">histidine kinase</fullName>
        <ecNumber evidence="3">2.7.13.3</ecNumber>
    </recommendedName>
</protein>
<dbReference type="EMBL" id="FQZL01000010">
    <property type="protein sequence ID" value="SHJ08037.1"/>
    <property type="molecule type" value="Genomic_DNA"/>
</dbReference>
<evidence type="ECO:0000313" key="19">
    <source>
        <dbReference type="Proteomes" id="UP000184052"/>
    </source>
</evidence>
<dbReference type="SUPFAM" id="SSF158472">
    <property type="entry name" value="HAMP domain-like"/>
    <property type="match status" value="1"/>
</dbReference>
<keyword evidence="19" id="KW-1185">Reference proteome</keyword>
<dbReference type="PRINTS" id="PR00344">
    <property type="entry name" value="BCTRLSENSOR"/>
</dbReference>
<evidence type="ECO:0000256" key="11">
    <source>
        <dbReference type="ARBA" id="ARBA00022989"/>
    </source>
</evidence>
<dbReference type="FunFam" id="1.10.287.130:FF:000001">
    <property type="entry name" value="Two-component sensor histidine kinase"/>
    <property type="match status" value="1"/>
</dbReference>
<dbReference type="InterPro" id="IPR003661">
    <property type="entry name" value="HisK_dim/P_dom"/>
</dbReference>
<keyword evidence="5" id="KW-0597">Phosphoprotein</keyword>
<evidence type="ECO:0000256" key="10">
    <source>
        <dbReference type="ARBA" id="ARBA00022840"/>
    </source>
</evidence>
<dbReference type="SMART" id="SM00304">
    <property type="entry name" value="HAMP"/>
    <property type="match status" value="1"/>
</dbReference>
<dbReference type="InterPro" id="IPR050398">
    <property type="entry name" value="HssS/ArlS-like"/>
</dbReference>
<reference evidence="18 19" key="1">
    <citation type="submission" date="2016-11" db="EMBL/GenBank/DDBJ databases">
        <authorList>
            <person name="Jaros S."/>
            <person name="Januszkiewicz K."/>
            <person name="Wedrychowicz H."/>
        </authorList>
    </citation>
    <scope>NUCLEOTIDE SEQUENCE [LARGE SCALE GENOMIC DNA]</scope>
    <source>
        <strain evidence="18 19">DSM 17477</strain>
    </source>
</reference>
<dbReference type="InterPro" id="IPR036890">
    <property type="entry name" value="HATPase_C_sf"/>
</dbReference>
<feature type="coiled-coil region" evidence="14">
    <location>
        <begin position="201"/>
        <end position="239"/>
    </location>
</feature>
<keyword evidence="7 15" id="KW-0812">Transmembrane</keyword>
<keyword evidence="4" id="KW-1003">Cell membrane</keyword>
<keyword evidence="6" id="KW-0808">Transferase</keyword>
<dbReference type="OrthoDB" id="9762826at2"/>
<feature type="domain" description="HAMP" evidence="17">
    <location>
        <begin position="175"/>
        <end position="227"/>
    </location>
</feature>
<evidence type="ECO:0000256" key="2">
    <source>
        <dbReference type="ARBA" id="ARBA00004651"/>
    </source>
</evidence>
<comment type="catalytic activity">
    <reaction evidence="1">
        <text>ATP + protein L-histidine = ADP + protein N-phospho-L-histidine.</text>
        <dbReference type="EC" id="2.7.13.3"/>
    </reaction>
</comment>
<dbReference type="GO" id="GO:0005886">
    <property type="term" value="C:plasma membrane"/>
    <property type="evidence" value="ECO:0007669"/>
    <property type="project" value="UniProtKB-SubCell"/>
</dbReference>
<dbReference type="CDD" id="cd06225">
    <property type="entry name" value="HAMP"/>
    <property type="match status" value="1"/>
</dbReference>
<comment type="subcellular location">
    <subcellularLocation>
        <location evidence="2">Cell membrane</location>
        <topology evidence="2">Multi-pass membrane protein</topology>
    </subcellularLocation>
</comment>
<evidence type="ECO:0000256" key="4">
    <source>
        <dbReference type="ARBA" id="ARBA00022475"/>
    </source>
</evidence>
<feature type="domain" description="Histidine kinase" evidence="16">
    <location>
        <begin position="249"/>
        <end position="456"/>
    </location>
</feature>
<evidence type="ECO:0000256" key="12">
    <source>
        <dbReference type="ARBA" id="ARBA00023012"/>
    </source>
</evidence>
<dbReference type="SMART" id="SM00388">
    <property type="entry name" value="HisKA"/>
    <property type="match status" value="1"/>
</dbReference>
<evidence type="ECO:0000256" key="7">
    <source>
        <dbReference type="ARBA" id="ARBA00022692"/>
    </source>
</evidence>
<keyword evidence="14" id="KW-0175">Coiled coil</keyword>
<evidence type="ECO:0000313" key="18">
    <source>
        <dbReference type="EMBL" id="SHJ08037.1"/>
    </source>
</evidence>
<evidence type="ECO:0000256" key="14">
    <source>
        <dbReference type="SAM" id="Coils"/>
    </source>
</evidence>
<accession>A0A1M6GDM9</accession>
<evidence type="ECO:0000259" key="17">
    <source>
        <dbReference type="PROSITE" id="PS50885"/>
    </source>
</evidence>
<proteinExistence type="predicted"/>
<evidence type="ECO:0000259" key="16">
    <source>
        <dbReference type="PROSITE" id="PS50109"/>
    </source>
</evidence>
<keyword evidence="13 15" id="KW-0472">Membrane</keyword>
<dbReference type="PROSITE" id="PS50109">
    <property type="entry name" value="HIS_KIN"/>
    <property type="match status" value="1"/>
</dbReference>
<dbReference type="SMART" id="SM00387">
    <property type="entry name" value="HATPase_c"/>
    <property type="match status" value="1"/>
</dbReference>
<dbReference type="InterPro" id="IPR003660">
    <property type="entry name" value="HAMP_dom"/>
</dbReference>
<organism evidence="18 19">
    <name type="scientific">Dethiosulfatibacter aminovorans DSM 17477</name>
    <dbReference type="NCBI Taxonomy" id="1121476"/>
    <lineage>
        <taxon>Bacteria</taxon>
        <taxon>Bacillati</taxon>
        <taxon>Bacillota</taxon>
        <taxon>Tissierellia</taxon>
        <taxon>Dethiosulfatibacter</taxon>
    </lineage>
</organism>
<dbReference type="GO" id="GO:0005524">
    <property type="term" value="F:ATP binding"/>
    <property type="evidence" value="ECO:0007669"/>
    <property type="project" value="UniProtKB-KW"/>
</dbReference>
<name>A0A1M6GDM9_9FIRM</name>
<dbReference type="RefSeq" id="WP_073049163.1">
    <property type="nucleotide sequence ID" value="NZ_FQZL01000010.1"/>
</dbReference>
<evidence type="ECO:0000256" key="8">
    <source>
        <dbReference type="ARBA" id="ARBA00022741"/>
    </source>
</evidence>
<dbReference type="Gene3D" id="6.10.340.10">
    <property type="match status" value="1"/>
</dbReference>
<dbReference type="Pfam" id="PF02518">
    <property type="entry name" value="HATPase_c"/>
    <property type="match status" value="1"/>
</dbReference>
<keyword evidence="11 15" id="KW-1133">Transmembrane helix</keyword>
<evidence type="ECO:0000256" key="5">
    <source>
        <dbReference type="ARBA" id="ARBA00022553"/>
    </source>
</evidence>
<dbReference type="Proteomes" id="UP000184052">
    <property type="component" value="Unassembled WGS sequence"/>
</dbReference>
<keyword evidence="12" id="KW-0902">Two-component regulatory system</keyword>
<dbReference type="InterPro" id="IPR005467">
    <property type="entry name" value="His_kinase_dom"/>
</dbReference>
<dbReference type="CDD" id="cd00082">
    <property type="entry name" value="HisKA"/>
    <property type="match status" value="1"/>
</dbReference>
<keyword evidence="10" id="KW-0067">ATP-binding</keyword>
<dbReference type="SUPFAM" id="SSF47384">
    <property type="entry name" value="Homodimeric domain of signal transducing histidine kinase"/>
    <property type="match status" value="1"/>
</dbReference>
<evidence type="ECO:0000256" key="1">
    <source>
        <dbReference type="ARBA" id="ARBA00000085"/>
    </source>
</evidence>
<dbReference type="PROSITE" id="PS50885">
    <property type="entry name" value="HAMP"/>
    <property type="match status" value="1"/>
</dbReference>
<dbReference type="AlphaFoldDB" id="A0A1M6GDM9"/>
<dbReference type="EC" id="2.7.13.3" evidence="3"/>
<dbReference type="Pfam" id="PF00512">
    <property type="entry name" value="HisKA"/>
    <property type="match status" value="1"/>
</dbReference>
<keyword evidence="8" id="KW-0547">Nucleotide-binding</keyword>
<evidence type="ECO:0000256" key="3">
    <source>
        <dbReference type="ARBA" id="ARBA00012438"/>
    </source>
</evidence>
<dbReference type="Gene3D" id="3.30.565.10">
    <property type="entry name" value="Histidine kinase-like ATPase, C-terminal domain"/>
    <property type="match status" value="1"/>
</dbReference>
<dbReference type="PANTHER" id="PTHR45528">
    <property type="entry name" value="SENSOR HISTIDINE KINASE CPXA"/>
    <property type="match status" value="1"/>
</dbReference>
<evidence type="ECO:0000256" key="13">
    <source>
        <dbReference type="ARBA" id="ARBA00023136"/>
    </source>
</evidence>
<gene>
    <name evidence="18" type="ORF">SAMN02745751_01708</name>
</gene>
<feature type="transmembrane region" description="Helical" evidence="15">
    <location>
        <begin position="9"/>
        <end position="31"/>
    </location>
</feature>
<dbReference type="SUPFAM" id="SSF55874">
    <property type="entry name" value="ATPase domain of HSP90 chaperone/DNA topoisomerase II/histidine kinase"/>
    <property type="match status" value="1"/>
</dbReference>
<dbReference type="InterPro" id="IPR004358">
    <property type="entry name" value="Sig_transdc_His_kin-like_C"/>
</dbReference>
<dbReference type="InterPro" id="IPR003594">
    <property type="entry name" value="HATPase_dom"/>
</dbReference>
<feature type="transmembrane region" description="Helical" evidence="15">
    <location>
        <begin position="154"/>
        <end position="177"/>
    </location>
</feature>
<dbReference type="GO" id="GO:0000155">
    <property type="term" value="F:phosphorelay sensor kinase activity"/>
    <property type="evidence" value="ECO:0007669"/>
    <property type="project" value="InterPro"/>
</dbReference>
<evidence type="ECO:0000256" key="6">
    <source>
        <dbReference type="ARBA" id="ARBA00022679"/>
    </source>
</evidence>
<dbReference type="InterPro" id="IPR036097">
    <property type="entry name" value="HisK_dim/P_sf"/>
</dbReference>
<dbReference type="Pfam" id="PF00672">
    <property type="entry name" value="HAMP"/>
    <property type="match status" value="1"/>
</dbReference>